<dbReference type="InterPro" id="IPR013332">
    <property type="entry name" value="KPR_N"/>
</dbReference>
<evidence type="ECO:0000313" key="13">
    <source>
        <dbReference type="EMBL" id="MBT9432519.1"/>
    </source>
</evidence>
<feature type="domain" description="Ketopantoate reductase C-terminal" evidence="12">
    <location>
        <begin position="168"/>
        <end position="288"/>
    </location>
</feature>
<dbReference type="InterPro" id="IPR008927">
    <property type="entry name" value="6-PGluconate_DH-like_C_sf"/>
</dbReference>
<dbReference type="PANTHER" id="PTHR43765">
    <property type="entry name" value="2-DEHYDROPANTOATE 2-REDUCTASE-RELATED"/>
    <property type="match status" value="1"/>
</dbReference>
<dbReference type="RefSeq" id="WP_215669658.1">
    <property type="nucleotide sequence ID" value="NZ_JAFJYC010000001.1"/>
</dbReference>
<evidence type="ECO:0000256" key="2">
    <source>
        <dbReference type="ARBA" id="ARBA00007870"/>
    </source>
</evidence>
<keyword evidence="6 10" id="KW-0521">NADP</keyword>
<protein>
    <recommendedName>
        <fullName evidence="4 10">2-dehydropantoate 2-reductase</fullName>
        <ecNumber evidence="3 10">1.1.1.169</ecNumber>
    </recommendedName>
    <alternativeName>
        <fullName evidence="8 10">Ketopantoate reductase</fullName>
    </alternativeName>
</protein>
<dbReference type="EMBL" id="JAFJYC010000001">
    <property type="protein sequence ID" value="MBT9432519.1"/>
    <property type="molecule type" value="Genomic_DNA"/>
</dbReference>
<evidence type="ECO:0000256" key="5">
    <source>
        <dbReference type="ARBA" id="ARBA00022655"/>
    </source>
</evidence>
<name>A0ABS5YBX6_9GAMM</name>
<evidence type="ECO:0000256" key="10">
    <source>
        <dbReference type="RuleBase" id="RU362068"/>
    </source>
</evidence>
<evidence type="ECO:0000313" key="14">
    <source>
        <dbReference type="Proteomes" id="UP000811282"/>
    </source>
</evidence>
<dbReference type="InterPro" id="IPR013752">
    <property type="entry name" value="KPA_reductase"/>
</dbReference>
<dbReference type="NCBIfam" id="NF005087">
    <property type="entry name" value="PRK06522.1-1"/>
    <property type="match status" value="1"/>
</dbReference>
<accession>A0ABS5YBX6</accession>
<evidence type="ECO:0000256" key="1">
    <source>
        <dbReference type="ARBA" id="ARBA00004994"/>
    </source>
</evidence>
<dbReference type="Gene3D" id="1.10.1040.10">
    <property type="entry name" value="N-(1-d-carboxylethyl)-l-norvaline Dehydrogenase, domain 2"/>
    <property type="match status" value="1"/>
</dbReference>
<evidence type="ECO:0000256" key="9">
    <source>
        <dbReference type="ARBA" id="ARBA00048793"/>
    </source>
</evidence>
<dbReference type="PANTHER" id="PTHR43765:SF2">
    <property type="entry name" value="2-DEHYDROPANTOATE 2-REDUCTASE"/>
    <property type="match status" value="1"/>
</dbReference>
<evidence type="ECO:0000259" key="12">
    <source>
        <dbReference type="Pfam" id="PF08546"/>
    </source>
</evidence>
<comment type="similarity">
    <text evidence="2 10">Belongs to the ketopantoate reductase family.</text>
</comment>
<dbReference type="Gene3D" id="3.40.50.720">
    <property type="entry name" value="NAD(P)-binding Rossmann-like Domain"/>
    <property type="match status" value="1"/>
</dbReference>
<dbReference type="SUPFAM" id="SSF51735">
    <property type="entry name" value="NAD(P)-binding Rossmann-fold domains"/>
    <property type="match status" value="1"/>
</dbReference>
<comment type="pathway">
    <text evidence="1 10">Cofactor biosynthesis; (R)-pantothenate biosynthesis; (R)-pantoate from 3-methyl-2-oxobutanoate: step 2/2.</text>
</comment>
<keyword evidence="7 10" id="KW-0560">Oxidoreductase</keyword>
<feature type="domain" description="Ketopantoate reductase N-terminal" evidence="11">
    <location>
        <begin position="3"/>
        <end position="142"/>
    </location>
</feature>
<dbReference type="NCBIfam" id="TIGR00745">
    <property type="entry name" value="apbA_panE"/>
    <property type="match status" value="1"/>
</dbReference>
<evidence type="ECO:0000256" key="4">
    <source>
        <dbReference type="ARBA" id="ARBA00019465"/>
    </source>
</evidence>
<dbReference type="InterPro" id="IPR013328">
    <property type="entry name" value="6PGD_dom2"/>
</dbReference>
<dbReference type="SUPFAM" id="SSF48179">
    <property type="entry name" value="6-phosphogluconate dehydrogenase C-terminal domain-like"/>
    <property type="match status" value="1"/>
</dbReference>
<dbReference type="Pfam" id="PF08546">
    <property type="entry name" value="ApbA_C"/>
    <property type="match status" value="1"/>
</dbReference>
<keyword evidence="14" id="KW-1185">Reference proteome</keyword>
<organism evidence="13 14">
    <name type="scientific">Candidatus Sodalis endolongispinus</name>
    <dbReference type="NCBI Taxonomy" id="2812662"/>
    <lineage>
        <taxon>Bacteria</taxon>
        <taxon>Pseudomonadati</taxon>
        <taxon>Pseudomonadota</taxon>
        <taxon>Gammaproteobacteria</taxon>
        <taxon>Enterobacterales</taxon>
        <taxon>Bruguierivoracaceae</taxon>
        <taxon>Sodalis</taxon>
    </lineage>
</organism>
<dbReference type="InterPro" id="IPR050838">
    <property type="entry name" value="Ketopantoate_reductase"/>
</dbReference>
<dbReference type="Proteomes" id="UP000811282">
    <property type="component" value="Unassembled WGS sequence"/>
</dbReference>
<evidence type="ECO:0000256" key="7">
    <source>
        <dbReference type="ARBA" id="ARBA00023002"/>
    </source>
</evidence>
<evidence type="ECO:0000259" key="11">
    <source>
        <dbReference type="Pfam" id="PF02558"/>
    </source>
</evidence>
<keyword evidence="5 10" id="KW-0566">Pantothenate biosynthesis</keyword>
<dbReference type="Pfam" id="PF02558">
    <property type="entry name" value="ApbA"/>
    <property type="match status" value="1"/>
</dbReference>
<evidence type="ECO:0000256" key="3">
    <source>
        <dbReference type="ARBA" id="ARBA00013014"/>
    </source>
</evidence>
<dbReference type="InterPro" id="IPR003710">
    <property type="entry name" value="ApbA"/>
</dbReference>
<comment type="caution">
    <text evidence="13">The sequence shown here is derived from an EMBL/GenBank/DDBJ whole genome shotgun (WGS) entry which is preliminary data.</text>
</comment>
<evidence type="ECO:0000256" key="6">
    <source>
        <dbReference type="ARBA" id="ARBA00022857"/>
    </source>
</evidence>
<dbReference type="EC" id="1.1.1.169" evidence="3 10"/>
<reference evidence="13 14" key="1">
    <citation type="journal article" date="2021" name="Genome Biol. Evol.">
        <title>The evolution of interdependence in a four-way mealybug symbiosis.</title>
        <authorList>
            <person name="Garber A.I."/>
            <person name="Kupper M."/>
            <person name="Laetsch D.R."/>
            <person name="Weldon S.R."/>
            <person name="Ladinsky M.S."/>
            <person name="Bjorkman P.J."/>
            <person name="McCutcheon J.P."/>
        </authorList>
    </citation>
    <scope>NUCLEOTIDE SEQUENCE [LARGE SCALE GENOMIC DNA]</scope>
    <source>
        <strain evidence="13">SOD</strain>
    </source>
</reference>
<dbReference type="GO" id="GO:0008677">
    <property type="term" value="F:2-dehydropantoate 2-reductase activity"/>
    <property type="evidence" value="ECO:0007669"/>
    <property type="project" value="UniProtKB-EC"/>
</dbReference>
<sequence>MKITVLGCGALGQLWLAALSRQGHHIHGWLRVPQSVCTVDVIGPQGQESRLQLPANNAEHLAASDLLLVTLKAWLVSGAVRALLPQLRADCVILSLHNGLGTREELPVLIQPLIMGTTTHAAHREEGKIHHVFAGTTRIGPGNSQAQQASAMAEVLHHAMPEVAWHNNIAASSWVKLAANCVINPLTAVYDCRNGELERYPAEIEAICREVAMVMDREGYHTHYESLLFYVGQVIRSTADNVSSMLQDMRAQRHSEIDYITGHVLRRARAHGLNVPENQRLFDLVKRQEESYGQIDSSLSGRW</sequence>
<dbReference type="InterPro" id="IPR036291">
    <property type="entry name" value="NAD(P)-bd_dom_sf"/>
</dbReference>
<comment type="function">
    <text evidence="10">Catalyzes the NADPH-dependent reduction of ketopantoate into pantoic acid.</text>
</comment>
<comment type="catalytic activity">
    <reaction evidence="9 10">
        <text>(R)-pantoate + NADP(+) = 2-dehydropantoate + NADPH + H(+)</text>
        <dbReference type="Rhea" id="RHEA:16233"/>
        <dbReference type="ChEBI" id="CHEBI:11561"/>
        <dbReference type="ChEBI" id="CHEBI:15378"/>
        <dbReference type="ChEBI" id="CHEBI:15980"/>
        <dbReference type="ChEBI" id="CHEBI:57783"/>
        <dbReference type="ChEBI" id="CHEBI:58349"/>
        <dbReference type="EC" id="1.1.1.169"/>
    </reaction>
</comment>
<proteinExistence type="inferred from homology"/>
<gene>
    <name evidence="13" type="primary">panE</name>
    <name evidence="13" type="ORF">JZM24_10995</name>
</gene>
<evidence type="ECO:0000256" key="8">
    <source>
        <dbReference type="ARBA" id="ARBA00032024"/>
    </source>
</evidence>